<protein>
    <submittedName>
        <fullName evidence="1">Uncharacterized protein</fullName>
    </submittedName>
</protein>
<accession>A0ABP1P0N1</accession>
<evidence type="ECO:0000313" key="2">
    <source>
        <dbReference type="Proteomes" id="UP001642520"/>
    </source>
</evidence>
<organism evidence="1 2">
    <name type="scientific">Xylocopa violacea</name>
    <name type="common">Violet carpenter bee</name>
    <name type="synonym">Apis violacea</name>
    <dbReference type="NCBI Taxonomy" id="135666"/>
    <lineage>
        <taxon>Eukaryota</taxon>
        <taxon>Metazoa</taxon>
        <taxon>Ecdysozoa</taxon>
        <taxon>Arthropoda</taxon>
        <taxon>Hexapoda</taxon>
        <taxon>Insecta</taxon>
        <taxon>Pterygota</taxon>
        <taxon>Neoptera</taxon>
        <taxon>Endopterygota</taxon>
        <taxon>Hymenoptera</taxon>
        <taxon>Apocrita</taxon>
        <taxon>Aculeata</taxon>
        <taxon>Apoidea</taxon>
        <taxon>Anthophila</taxon>
        <taxon>Apidae</taxon>
        <taxon>Xylocopa</taxon>
        <taxon>Xylocopa</taxon>
    </lineage>
</organism>
<proteinExistence type="predicted"/>
<sequence length="146" mass="17078">MNSYNDNSSKPRGHISVTPEMIVATIKRLQLRKLYVPFNLISEYLQHSYPVENNLKEFSKELQKKLNCAVHVGLILKHGENSYYLPTLRQKANALKTAFSEFWEIYKSCSRLCASQIQNGSKNYSRFKNRNKSTKYSKNNIYFNDI</sequence>
<gene>
    <name evidence="1" type="ORF">XYLVIOL_LOCUS7992</name>
</gene>
<comment type="caution">
    <text evidence="1">The sequence shown here is derived from an EMBL/GenBank/DDBJ whole genome shotgun (WGS) entry which is preliminary data.</text>
</comment>
<name>A0ABP1P0N1_XYLVO</name>
<dbReference type="Proteomes" id="UP001642520">
    <property type="component" value="Unassembled WGS sequence"/>
</dbReference>
<dbReference type="EMBL" id="CAXAJV020001296">
    <property type="protein sequence ID" value="CAL7946825.1"/>
    <property type="molecule type" value="Genomic_DNA"/>
</dbReference>
<evidence type="ECO:0000313" key="1">
    <source>
        <dbReference type="EMBL" id="CAL7946825.1"/>
    </source>
</evidence>
<keyword evidence="2" id="KW-1185">Reference proteome</keyword>
<reference evidence="1 2" key="1">
    <citation type="submission" date="2024-08" db="EMBL/GenBank/DDBJ databases">
        <authorList>
            <person name="Will J Nash"/>
            <person name="Angela Man"/>
            <person name="Seanna McTaggart"/>
            <person name="Kendall Baker"/>
            <person name="Tom Barker"/>
            <person name="Leah Catchpole"/>
            <person name="Alex Durrant"/>
            <person name="Karim Gharbi"/>
            <person name="Naomi Irish"/>
            <person name="Gemy Kaithakottil"/>
            <person name="Debby Ku"/>
            <person name="Aaliyah Providence"/>
            <person name="Felix Shaw"/>
            <person name="David Swarbreck"/>
            <person name="Chris Watkins"/>
            <person name="Ann M. McCartney"/>
            <person name="Giulio Formenti"/>
            <person name="Alice Mouton"/>
            <person name="Noel Vella"/>
            <person name="Bjorn M von Reumont"/>
            <person name="Adriana Vella"/>
            <person name="Wilfried Haerty"/>
        </authorList>
    </citation>
    <scope>NUCLEOTIDE SEQUENCE [LARGE SCALE GENOMIC DNA]</scope>
</reference>